<evidence type="ECO:0000256" key="4">
    <source>
        <dbReference type="ARBA" id="ARBA00023136"/>
    </source>
</evidence>
<name>A0A814FHH2_9BILA</name>
<feature type="transmembrane region" description="Helical" evidence="5">
    <location>
        <begin position="248"/>
        <end position="267"/>
    </location>
</feature>
<protein>
    <submittedName>
        <fullName evidence="6">Uncharacterized protein</fullName>
    </submittedName>
</protein>
<dbReference type="InterPro" id="IPR001708">
    <property type="entry name" value="YidC/ALB3/OXA1/COX18"/>
</dbReference>
<accession>A0A814FHH2</accession>
<keyword evidence="3 5" id="KW-1133">Transmembrane helix</keyword>
<dbReference type="GO" id="GO:0032977">
    <property type="term" value="F:membrane insertase activity"/>
    <property type="evidence" value="ECO:0007669"/>
    <property type="project" value="InterPro"/>
</dbReference>
<evidence type="ECO:0000256" key="5">
    <source>
        <dbReference type="SAM" id="Phobius"/>
    </source>
</evidence>
<dbReference type="Proteomes" id="UP000663829">
    <property type="component" value="Unassembled WGS sequence"/>
</dbReference>
<reference evidence="6" key="1">
    <citation type="submission" date="2021-02" db="EMBL/GenBank/DDBJ databases">
        <authorList>
            <person name="Nowell W R."/>
        </authorList>
    </citation>
    <scope>NUCLEOTIDE SEQUENCE</scope>
</reference>
<gene>
    <name evidence="6" type="ORF">GPM918_LOCUS12993</name>
    <name evidence="7" type="ORF">SRO942_LOCUS12993</name>
</gene>
<dbReference type="OrthoDB" id="2148490at2759"/>
<feature type="transmembrane region" description="Helical" evidence="5">
    <location>
        <begin position="71"/>
        <end position="93"/>
    </location>
</feature>
<proteinExistence type="predicted"/>
<dbReference type="PANTHER" id="PTHR12428">
    <property type="entry name" value="OXA1"/>
    <property type="match status" value="1"/>
</dbReference>
<comment type="subcellular location">
    <subcellularLocation>
        <location evidence="1">Membrane</location>
        <topology evidence="1">Multi-pass membrane protein</topology>
    </subcellularLocation>
</comment>
<sequence>MPHLNHERLRDPFYSIQQQIRLNSTLDSVISDHYASTTPIKTLLFDTFLKYPSEWTATTLMDIHNLSGLPWWATIALTTVIFRISVGCSMYYIQQRMSDKLEEIHHKIRNELQPQLNSLRLHATHRKVATAQQTKNEILRATKKLSKAKYAQENIHPGKLIILTLFQSVPWVYLTMAIRMICATEETQMTVSKEGILWFENIAQADPYAVLPIIFLVFGMANITFQSIKLDTTNTSKMSIMFKIQRTAFRLIVIGFTIIALKLPALIQNILFELPSARKRLGLKPSKFGNKPITKRYILWKNNWKIFTKTLKWNLKL</sequence>
<dbReference type="GO" id="GO:0032979">
    <property type="term" value="P:protein insertion into mitochondrial inner membrane from matrix"/>
    <property type="evidence" value="ECO:0007669"/>
    <property type="project" value="TreeGrafter"/>
</dbReference>
<evidence type="ECO:0000256" key="1">
    <source>
        <dbReference type="ARBA" id="ARBA00004141"/>
    </source>
</evidence>
<feature type="transmembrane region" description="Helical" evidence="5">
    <location>
        <begin position="208"/>
        <end position="228"/>
    </location>
</feature>
<feature type="transmembrane region" description="Helical" evidence="5">
    <location>
        <begin position="160"/>
        <end position="181"/>
    </location>
</feature>
<dbReference type="EMBL" id="CAJOBC010002914">
    <property type="protein sequence ID" value="CAF3758060.1"/>
    <property type="molecule type" value="Genomic_DNA"/>
</dbReference>
<keyword evidence="4 5" id="KW-0472">Membrane</keyword>
<dbReference type="GO" id="GO:0005743">
    <property type="term" value="C:mitochondrial inner membrane"/>
    <property type="evidence" value="ECO:0007669"/>
    <property type="project" value="TreeGrafter"/>
</dbReference>
<evidence type="ECO:0000313" key="7">
    <source>
        <dbReference type="EMBL" id="CAF3758060.1"/>
    </source>
</evidence>
<dbReference type="Proteomes" id="UP000681722">
    <property type="component" value="Unassembled WGS sequence"/>
</dbReference>
<dbReference type="PANTHER" id="PTHR12428:SF65">
    <property type="entry name" value="CYTOCHROME C OXIDASE ASSEMBLY PROTEIN COX18, MITOCHONDRIAL"/>
    <property type="match status" value="1"/>
</dbReference>
<dbReference type="GO" id="GO:0033617">
    <property type="term" value="P:mitochondrial respiratory chain complex IV assembly"/>
    <property type="evidence" value="ECO:0007669"/>
    <property type="project" value="TreeGrafter"/>
</dbReference>
<comment type="caution">
    <text evidence="6">The sequence shown here is derived from an EMBL/GenBank/DDBJ whole genome shotgun (WGS) entry which is preliminary data.</text>
</comment>
<evidence type="ECO:0000313" key="8">
    <source>
        <dbReference type="Proteomes" id="UP000663829"/>
    </source>
</evidence>
<keyword evidence="8" id="KW-1185">Reference proteome</keyword>
<evidence type="ECO:0000256" key="2">
    <source>
        <dbReference type="ARBA" id="ARBA00022692"/>
    </source>
</evidence>
<dbReference type="EMBL" id="CAJNOQ010002914">
    <property type="protein sequence ID" value="CAF0985796.1"/>
    <property type="molecule type" value="Genomic_DNA"/>
</dbReference>
<keyword evidence="2 5" id="KW-0812">Transmembrane</keyword>
<evidence type="ECO:0000313" key="6">
    <source>
        <dbReference type="EMBL" id="CAF0985796.1"/>
    </source>
</evidence>
<dbReference type="AlphaFoldDB" id="A0A814FHH2"/>
<evidence type="ECO:0000256" key="3">
    <source>
        <dbReference type="ARBA" id="ARBA00022989"/>
    </source>
</evidence>
<organism evidence="6 8">
    <name type="scientific">Didymodactylos carnosus</name>
    <dbReference type="NCBI Taxonomy" id="1234261"/>
    <lineage>
        <taxon>Eukaryota</taxon>
        <taxon>Metazoa</taxon>
        <taxon>Spiralia</taxon>
        <taxon>Gnathifera</taxon>
        <taxon>Rotifera</taxon>
        <taxon>Eurotatoria</taxon>
        <taxon>Bdelloidea</taxon>
        <taxon>Philodinida</taxon>
        <taxon>Philodinidae</taxon>
        <taxon>Didymodactylos</taxon>
    </lineage>
</organism>